<organism evidence="2 3">
    <name type="scientific">Botryotinia fuckeliana (strain B05.10)</name>
    <name type="common">Noble rot fungus</name>
    <name type="synonym">Botrytis cinerea</name>
    <dbReference type="NCBI Taxonomy" id="332648"/>
    <lineage>
        <taxon>Eukaryota</taxon>
        <taxon>Fungi</taxon>
        <taxon>Dikarya</taxon>
        <taxon>Ascomycota</taxon>
        <taxon>Pezizomycotina</taxon>
        <taxon>Leotiomycetes</taxon>
        <taxon>Helotiales</taxon>
        <taxon>Sclerotiniaceae</taxon>
        <taxon>Botrytis</taxon>
    </lineage>
</organism>
<reference evidence="2 3" key="3">
    <citation type="journal article" date="2017" name="Mol. Plant Pathol.">
        <title>A gapless genome sequence of the fungus Botrytis cinerea.</title>
        <authorList>
            <person name="Van Kan J.A."/>
            <person name="Stassen J.H."/>
            <person name="Mosbach A."/>
            <person name="Van Der Lee T.A."/>
            <person name="Faino L."/>
            <person name="Farmer A.D."/>
            <person name="Papasotiriou D.G."/>
            <person name="Zhou S."/>
            <person name="Seidl M.F."/>
            <person name="Cottam E."/>
            <person name="Edel D."/>
            <person name="Hahn M."/>
            <person name="Schwartz D.C."/>
            <person name="Dietrich R.A."/>
            <person name="Widdison S."/>
            <person name="Scalliet G."/>
        </authorList>
    </citation>
    <scope>NUCLEOTIDE SEQUENCE [LARGE SCALE GENOMIC DNA]</scope>
    <source>
        <strain evidence="2 3">B05.10</strain>
    </source>
</reference>
<sequence>MNNQHYSAPPPYTSNAPTFNPQNAPTFDDTRWLLDTQRQFNQPTNYRNLLCQIFHAPDHWWDEFLAICALSLHPRFCHSNTSVWNFYNTLQIREMRTEYLTGGRSFTNETGEVCNWLAFCLRELRNQGIEWNPDASGSSSGTRRERRERRQDDSAPWLEWWWDGDIVRFTLYG</sequence>
<proteinExistence type="predicted"/>
<accession>A0A384JKI3</accession>
<dbReference type="EMBL" id="CP009810">
    <property type="protein sequence ID" value="ATZ51108.1"/>
    <property type="molecule type" value="Genomic_DNA"/>
</dbReference>
<dbReference type="OrthoDB" id="3462836at2759"/>
<keyword evidence="3" id="KW-1185">Reference proteome</keyword>
<reference evidence="2 3" key="1">
    <citation type="journal article" date="2011" name="PLoS Genet.">
        <title>Genomic analysis of the necrotrophic fungal pathogens Sclerotinia sclerotiorum and Botrytis cinerea.</title>
        <authorList>
            <person name="Amselem J."/>
            <person name="Cuomo C.A."/>
            <person name="van Kan J.A."/>
            <person name="Viaud M."/>
            <person name="Benito E.P."/>
            <person name="Couloux A."/>
            <person name="Coutinho P.M."/>
            <person name="de Vries R.P."/>
            <person name="Dyer P.S."/>
            <person name="Fillinger S."/>
            <person name="Fournier E."/>
            <person name="Gout L."/>
            <person name="Hahn M."/>
            <person name="Kohn L."/>
            <person name="Lapalu N."/>
            <person name="Plummer K.M."/>
            <person name="Pradier J.M."/>
            <person name="Quevillon E."/>
            <person name="Sharon A."/>
            <person name="Simon A."/>
            <person name="ten Have A."/>
            <person name="Tudzynski B."/>
            <person name="Tudzynski P."/>
            <person name="Wincker P."/>
            <person name="Andrew M."/>
            <person name="Anthouard V."/>
            <person name="Beever R.E."/>
            <person name="Beffa R."/>
            <person name="Benoit I."/>
            <person name="Bouzid O."/>
            <person name="Brault B."/>
            <person name="Chen Z."/>
            <person name="Choquer M."/>
            <person name="Collemare J."/>
            <person name="Cotton P."/>
            <person name="Danchin E.G."/>
            <person name="Da Silva C."/>
            <person name="Gautier A."/>
            <person name="Giraud C."/>
            <person name="Giraud T."/>
            <person name="Gonzalez C."/>
            <person name="Grossetete S."/>
            <person name="Guldener U."/>
            <person name="Henrissat B."/>
            <person name="Howlett B.J."/>
            <person name="Kodira C."/>
            <person name="Kretschmer M."/>
            <person name="Lappartient A."/>
            <person name="Leroch M."/>
            <person name="Levis C."/>
            <person name="Mauceli E."/>
            <person name="Neuveglise C."/>
            <person name="Oeser B."/>
            <person name="Pearson M."/>
            <person name="Poulain J."/>
            <person name="Poussereau N."/>
            <person name="Quesneville H."/>
            <person name="Rascle C."/>
            <person name="Schumacher J."/>
            <person name="Segurens B."/>
            <person name="Sexton A."/>
            <person name="Silva E."/>
            <person name="Sirven C."/>
            <person name="Soanes D.M."/>
            <person name="Talbot N.J."/>
            <person name="Templeton M."/>
            <person name="Yandava C."/>
            <person name="Yarden O."/>
            <person name="Zeng Q."/>
            <person name="Rollins J.A."/>
            <person name="Lebrun M.H."/>
            <person name="Dickman M."/>
        </authorList>
    </citation>
    <scope>NUCLEOTIDE SEQUENCE [LARGE SCALE GENOMIC DNA]</scope>
    <source>
        <strain evidence="2 3">B05.10</strain>
    </source>
</reference>
<dbReference type="KEGG" id="bfu:BCIN_06g05420"/>
<dbReference type="RefSeq" id="XP_001559104.1">
    <property type="nucleotide sequence ID" value="XM_001559054.2"/>
</dbReference>
<protein>
    <submittedName>
        <fullName evidence="2">Uncharacterized protein</fullName>
    </submittedName>
</protein>
<evidence type="ECO:0000313" key="3">
    <source>
        <dbReference type="Proteomes" id="UP000001798"/>
    </source>
</evidence>
<dbReference type="VEuPathDB" id="FungiDB:Bcin06g05420"/>
<evidence type="ECO:0000256" key="1">
    <source>
        <dbReference type="SAM" id="MobiDB-lite"/>
    </source>
</evidence>
<dbReference type="Proteomes" id="UP000001798">
    <property type="component" value="Chromosome 6"/>
</dbReference>
<dbReference type="GeneID" id="5439697"/>
<feature type="region of interest" description="Disordered" evidence="1">
    <location>
        <begin position="1"/>
        <end position="20"/>
    </location>
</feature>
<reference evidence="2 3" key="2">
    <citation type="journal article" date="2012" name="Eukaryot. Cell">
        <title>Genome update of Botrytis cinerea strains B05.10 and T4.</title>
        <authorList>
            <person name="Staats M."/>
            <person name="van Kan J.A."/>
        </authorList>
    </citation>
    <scope>NUCLEOTIDE SEQUENCE [LARGE SCALE GENOMIC DNA]</scope>
    <source>
        <strain evidence="2 3">B05.10</strain>
    </source>
</reference>
<evidence type="ECO:0000313" key="2">
    <source>
        <dbReference type="EMBL" id="ATZ51108.1"/>
    </source>
</evidence>
<dbReference type="AlphaFoldDB" id="A0A384JKI3"/>
<name>A0A384JKI3_BOTFB</name>
<gene>
    <name evidence="2" type="ORF">BCIN_06g05420</name>
</gene>